<accession>A0ACB8F4I9</accession>
<protein>
    <submittedName>
        <fullName evidence="1">Uncharacterized protein</fullName>
    </submittedName>
</protein>
<evidence type="ECO:0000313" key="2">
    <source>
        <dbReference type="Proteomes" id="UP000827872"/>
    </source>
</evidence>
<reference evidence="1" key="1">
    <citation type="submission" date="2021-08" db="EMBL/GenBank/DDBJ databases">
        <title>The first chromosome-level gecko genome reveals the dynamic sex chromosomes of Neotropical dwarf geckos (Sphaerodactylidae: Sphaerodactylus).</title>
        <authorList>
            <person name="Pinto B.J."/>
            <person name="Keating S.E."/>
            <person name="Gamble T."/>
        </authorList>
    </citation>
    <scope>NUCLEOTIDE SEQUENCE</scope>
    <source>
        <strain evidence="1">TG3544</strain>
    </source>
</reference>
<evidence type="ECO:0000313" key="1">
    <source>
        <dbReference type="EMBL" id="KAH8000273.1"/>
    </source>
</evidence>
<sequence length="117" mass="12770">MLGREPAMGKALVCTPSPPLSEALGQPTEPANFLEFHSITWEHKALKCGRDPQQQQWGWEPGISVTMACYDAGGTNSRLICQLTDLGAPAPEYLVHLQVWSKKHDEAQSELVLAVAS</sequence>
<dbReference type="EMBL" id="CM037618">
    <property type="protein sequence ID" value="KAH8000273.1"/>
    <property type="molecule type" value="Genomic_DNA"/>
</dbReference>
<organism evidence="1 2">
    <name type="scientific">Sphaerodactylus townsendi</name>
    <dbReference type="NCBI Taxonomy" id="933632"/>
    <lineage>
        <taxon>Eukaryota</taxon>
        <taxon>Metazoa</taxon>
        <taxon>Chordata</taxon>
        <taxon>Craniata</taxon>
        <taxon>Vertebrata</taxon>
        <taxon>Euteleostomi</taxon>
        <taxon>Lepidosauria</taxon>
        <taxon>Squamata</taxon>
        <taxon>Bifurcata</taxon>
        <taxon>Gekkota</taxon>
        <taxon>Sphaerodactylidae</taxon>
        <taxon>Sphaerodactylus</taxon>
    </lineage>
</organism>
<proteinExistence type="predicted"/>
<keyword evidence="2" id="KW-1185">Reference proteome</keyword>
<name>A0ACB8F4I9_9SAUR</name>
<comment type="caution">
    <text evidence="1">The sequence shown here is derived from an EMBL/GenBank/DDBJ whole genome shotgun (WGS) entry which is preliminary data.</text>
</comment>
<dbReference type="Proteomes" id="UP000827872">
    <property type="component" value="Linkage Group LG05"/>
</dbReference>
<gene>
    <name evidence="1" type="ORF">K3G42_023809</name>
</gene>